<comment type="function">
    <text evidence="1">May function as somatic storage protein during early seedling development.</text>
</comment>
<keyword evidence="7" id="KW-1185">Reference proteome</keyword>
<protein>
    <submittedName>
        <fullName evidence="6">Acid phosphatase 1</fullName>
    </submittedName>
</protein>
<reference evidence="6" key="1">
    <citation type="journal article" date="2023" name="Nat. Commun.">
        <title>Diploid and tetraploid genomes of Acorus and the evolution of monocots.</title>
        <authorList>
            <person name="Ma L."/>
            <person name="Liu K.W."/>
            <person name="Li Z."/>
            <person name="Hsiao Y.Y."/>
            <person name="Qi Y."/>
            <person name="Fu T."/>
            <person name="Tang G.D."/>
            <person name="Zhang D."/>
            <person name="Sun W.H."/>
            <person name="Liu D.K."/>
            <person name="Li Y."/>
            <person name="Chen G.Z."/>
            <person name="Liu X.D."/>
            <person name="Liao X.Y."/>
            <person name="Jiang Y.T."/>
            <person name="Yu X."/>
            <person name="Hao Y."/>
            <person name="Huang J."/>
            <person name="Zhao X.W."/>
            <person name="Ke S."/>
            <person name="Chen Y.Y."/>
            <person name="Wu W.L."/>
            <person name="Hsu J.L."/>
            <person name="Lin Y.F."/>
            <person name="Huang M.D."/>
            <person name="Li C.Y."/>
            <person name="Huang L."/>
            <person name="Wang Z.W."/>
            <person name="Zhao X."/>
            <person name="Zhong W.Y."/>
            <person name="Peng D.H."/>
            <person name="Ahmad S."/>
            <person name="Lan S."/>
            <person name="Zhang J.S."/>
            <person name="Tsai W.C."/>
            <person name="Van de Peer Y."/>
            <person name="Liu Z.J."/>
        </authorList>
    </citation>
    <scope>NUCLEOTIDE SEQUENCE</scope>
    <source>
        <strain evidence="6">CP</strain>
    </source>
</reference>
<dbReference type="InterPro" id="IPR014403">
    <property type="entry name" value="APS1/VSP"/>
</dbReference>
<evidence type="ECO:0000256" key="4">
    <source>
        <dbReference type="ARBA" id="ARBA00023180"/>
    </source>
</evidence>
<proteinExistence type="inferred from homology"/>
<dbReference type="Pfam" id="PF03767">
    <property type="entry name" value="Acid_phosphat_B"/>
    <property type="match status" value="1"/>
</dbReference>
<dbReference type="Proteomes" id="UP001180020">
    <property type="component" value="Unassembled WGS sequence"/>
</dbReference>
<dbReference type="PANTHER" id="PTHR31284:SF19">
    <property type="entry name" value="VEGETATIVE STORAGE PROTEIN 1-RELATED"/>
    <property type="match status" value="1"/>
</dbReference>
<dbReference type="CDD" id="cd07535">
    <property type="entry name" value="HAD_VSP"/>
    <property type="match status" value="1"/>
</dbReference>
<keyword evidence="3" id="KW-0758">Storage protein</keyword>
<evidence type="ECO:0000313" key="6">
    <source>
        <dbReference type="EMBL" id="KAK1286786.1"/>
    </source>
</evidence>
<dbReference type="GO" id="GO:0045735">
    <property type="term" value="F:nutrient reservoir activity"/>
    <property type="evidence" value="ECO:0007669"/>
    <property type="project" value="UniProtKB-KW"/>
</dbReference>
<dbReference type="AlphaFoldDB" id="A0AAV9CEA9"/>
<dbReference type="EMBL" id="JAUJYO010000020">
    <property type="protein sequence ID" value="KAK1286786.1"/>
    <property type="molecule type" value="Genomic_DNA"/>
</dbReference>
<keyword evidence="2" id="KW-0732">Signal</keyword>
<reference evidence="6" key="2">
    <citation type="submission" date="2023-06" db="EMBL/GenBank/DDBJ databases">
        <authorList>
            <person name="Ma L."/>
            <person name="Liu K.-W."/>
            <person name="Li Z."/>
            <person name="Hsiao Y.-Y."/>
            <person name="Qi Y."/>
            <person name="Fu T."/>
            <person name="Tang G."/>
            <person name="Zhang D."/>
            <person name="Sun W.-H."/>
            <person name="Liu D.-K."/>
            <person name="Li Y."/>
            <person name="Chen G.-Z."/>
            <person name="Liu X.-D."/>
            <person name="Liao X.-Y."/>
            <person name="Jiang Y.-T."/>
            <person name="Yu X."/>
            <person name="Hao Y."/>
            <person name="Huang J."/>
            <person name="Zhao X.-W."/>
            <person name="Ke S."/>
            <person name="Chen Y.-Y."/>
            <person name="Wu W.-L."/>
            <person name="Hsu J.-L."/>
            <person name="Lin Y.-F."/>
            <person name="Huang M.-D."/>
            <person name="Li C.-Y."/>
            <person name="Huang L."/>
            <person name="Wang Z.-W."/>
            <person name="Zhao X."/>
            <person name="Zhong W.-Y."/>
            <person name="Peng D.-H."/>
            <person name="Ahmad S."/>
            <person name="Lan S."/>
            <person name="Zhang J.-S."/>
            <person name="Tsai W.-C."/>
            <person name="Van De Peer Y."/>
            <person name="Liu Z.-J."/>
        </authorList>
    </citation>
    <scope>NUCLEOTIDE SEQUENCE</scope>
    <source>
        <strain evidence="6">CP</strain>
        <tissue evidence="6">Leaves</tissue>
    </source>
</reference>
<evidence type="ECO:0000313" key="7">
    <source>
        <dbReference type="Proteomes" id="UP001180020"/>
    </source>
</evidence>
<accession>A0AAV9CEA9</accession>
<dbReference type="NCBIfam" id="TIGR01675">
    <property type="entry name" value="plant-AP"/>
    <property type="match status" value="1"/>
</dbReference>
<dbReference type="InterPro" id="IPR010028">
    <property type="entry name" value="Acid_phosphatase_pln"/>
</dbReference>
<organism evidence="6 7">
    <name type="scientific">Acorus calamus</name>
    <name type="common">Sweet flag</name>
    <dbReference type="NCBI Taxonomy" id="4465"/>
    <lineage>
        <taxon>Eukaryota</taxon>
        <taxon>Viridiplantae</taxon>
        <taxon>Streptophyta</taxon>
        <taxon>Embryophyta</taxon>
        <taxon>Tracheophyta</taxon>
        <taxon>Spermatophyta</taxon>
        <taxon>Magnoliopsida</taxon>
        <taxon>Liliopsida</taxon>
        <taxon>Acoraceae</taxon>
        <taxon>Acorus</taxon>
    </lineage>
</organism>
<gene>
    <name evidence="6" type="primary">APS1</name>
    <name evidence="6" type="ORF">QJS10_CPB20g00569</name>
</gene>
<dbReference type="InterPro" id="IPR036412">
    <property type="entry name" value="HAD-like_sf"/>
</dbReference>
<dbReference type="PANTHER" id="PTHR31284">
    <property type="entry name" value="ACID PHOSPHATASE-LIKE PROTEIN"/>
    <property type="match status" value="1"/>
</dbReference>
<dbReference type="InterPro" id="IPR005519">
    <property type="entry name" value="Acid_phosphat_B-like"/>
</dbReference>
<comment type="caution">
    <text evidence="6">The sequence shown here is derived from an EMBL/GenBank/DDBJ whole genome shotgun (WGS) entry which is preliminary data.</text>
</comment>
<dbReference type="SUPFAM" id="SSF56784">
    <property type="entry name" value="HAD-like"/>
    <property type="match status" value="1"/>
</dbReference>
<dbReference type="GO" id="GO:0003993">
    <property type="term" value="F:acid phosphatase activity"/>
    <property type="evidence" value="ECO:0007669"/>
    <property type="project" value="InterPro"/>
</dbReference>
<dbReference type="Gene3D" id="3.40.50.1000">
    <property type="entry name" value="HAD superfamily/HAD-like"/>
    <property type="match status" value="1"/>
</dbReference>
<dbReference type="PIRSF" id="PIRSF002674">
    <property type="entry name" value="VSP"/>
    <property type="match status" value="1"/>
</dbReference>
<evidence type="ECO:0000256" key="3">
    <source>
        <dbReference type="ARBA" id="ARBA00022761"/>
    </source>
</evidence>
<keyword evidence="4" id="KW-0325">Glycoprotein</keyword>
<evidence type="ECO:0000256" key="2">
    <source>
        <dbReference type="ARBA" id="ARBA00022729"/>
    </source>
</evidence>
<name>A0AAV9CEA9_ACOCL</name>
<evidence type="ECO:0000256" key="1">
    <source>
        <dbReference type="ARBA" id="ARBA00002410"/>
    </source>
</evidence>
<comment type="similarity">
    <text evidence="5">Belongs to the APS1/VSP family.</text>
</comment>
<dbReference type="InterPro" id="IPR023214">
    <property type="entry name" value="HAD_sf"/>
</dbReference>
<evidence type="ECO:0000256" key="5">
    <source>
        <dbReference type="PIRNR" id="PIRNR002674"/>
    </source>
</evidence>
<sequence>MLDRTASAHRLHGISCQSWRLAVETNNIKDWKTVPASCEDYVGHYMLGDRYRKDSKVVADEAIGYAKGVELGGDGKDAWVFDVDETILSNLPYYAQHGFGTTPYNASLFDAWVDLGKAPALPESLRLYKKLIALGVKVVFLTGRDEMRRKVTVLNLKRAGYLTWDKLILRGEDQKGQSAVVYKSGERKKLVEGGYRIIGNIGDQWSDILGSPEGDRTFKLPDPMYYIA</sequence>